<reference evidence="2" key="1">
    <citation type="submission" date="2021-06" db="EMBL/GenBank/DDBJ databases">
        <title>Comparative genomics, transcriptomics and evolutionary studies reveal genomic signatures of adaptation to plant cell wall in hemibiotrophic fungi.</title>
        <authorList>
            <consortium name="DOE Joint Genome Institute"/>
            <person name="Baroncelli R."/>
            <person name="Diaz J.F."/>
            <person name="Benocci T."/>
            <person name="Peng M."/>
            <person name="Battaglia E."/>
            <person name="Haridas S."/>
            <person name="Andreopoulos W."/>
            <person name="Labutti K."/>
            <person name="Pangilinan J."/>
            <person name="Floch G.L."/>
            <person name="Makela M.R."/>
            <person name="Henrissat B."/>
            <person name="Grigoriev I.V."/>
            <person name="Crouch J.A."/>
            <person name="De Vries R.P."/>
            <person name="Sukno S.A."/>
            <person name="Thon M.R."/>
        </authorList>
    </citation>
    <scope>NUCLEOTIDE SEQUENCE</scope>
    <source>
        <strain evidence="2">CBS 125086</strain>
    </source>
</reference>
<dbReference type="Proteomes" id="UP001230504">
    <property type="component" value="Unassembled WGS sequence"/>
</dbReference>
<proteinExistence type="predicted"/>
<feature type="region of interest" description="Disordered" evidence="1">
    <location>
        <begin position="56"/>
        <end position="85"/>
    </location>
</feature>
<dbReference type="GeneID" id="85436538"/>
<dbReference type="RefSeq" id="XP_060411592.1">
    <property type="nucleotide sequence ID" value="XM_060552298.1"/>
</dbReference>
<accession>A0AAD8PTQ9</accession>
<gene>
    <name evidence="2" type="ORF">LY79DRAFT_304531</name>
</gene>
<protein>
    <submittedName>
        <fullName evidence="2">Uncharacterized protein</fullName>
    </submittedName>
</protein>
<evidence type="ECO:0000313" key="2">
    <source>
        <dbReference type="EMBL" id="KAK1580555.1"/>
    </source>
</evidence>
<dbReference type="AlphaFoldDB" id="A0AAD8PTQ9"/>
<organism evidence="2 3">
    <name type="scientific">Colletotrichum navitas</name>
    <dbReference type="NCBI Taxonomy" id="681940"/>
    <lineage>
        <taxon>Eukaryota</taxon>
        <taxon>Fungi</taxon>
        <taxon>Dikarya</taxon>
        <taxon>Ascomycota</taxon>
        <taxon>Pezizomycotina</taxon>
        <taxon>Sordariomycetes</taxon>
        <taxon>Hypocreomycetidae</taxon>
        <taxon>Glomerellales</taxon>
        <taxon>Glomerellaceae</taxon>
        <taxon>Colletotrichum</taxon>
        <taxon>Colletotrichum graminicola species complex</taxon>
    </lineage>
</organism>
<comment type="caution">
    <text evidence="2">The sequence shown here is derived from an EMBL/GenBank/DDBJ whole genome shotgun (WGS) entry which is preliminary data.</text>
</comment>
<dbReference type="EMBL" id="JAHLJV010000054">
    <property type="protein sequence ID" value="KAK1580555.1"/>
    <property type="molecule type" value="Genomic_DNA"/>
</dbReference>
<keyword evidence="3" id="KW-1185">Reference proteome</keyword>
<sequence>MLTQSSSGRQALRMLLCVFDRGKPVSRDGKTGERARAIEQSGGFLIAASDKGAVGSAPPPIAGPLSPRAAGSSFRPGPDLVNPVPLGSDKYPQAPPTTARHFSISPFLNAVMPVSSYLPAFHRQVVYSSTGRAVVSEPCMRIVRCHRFTDAHLHTWTPSPLW</sequence>
<evidence type="ECO:0000313" key="3">
    <source>
        <dbReference type="Proteomes" id="UP001230504"/>
    </source>
</evidence>
<evidence type="ECO:0000256" key="1">
    <source>
        <dbReference type="SAM" id="MobiDB-lite"/>
    </source>
</evidence>
<name>A0AAD8PTQ9_9PEZI</name>